<comment type="caution">
    <text evidence="2">The sequence shown here is derived from an EMBL/GenBank/DDBJ whole genome shotgun (WGS) entry which is preliminary data.</text>
</comment>
<dbReference type="PROSITE" id="PS51257">
    <property type="entry name" value="PROKAR_LIPOPROTEIN"/>
    <property type="match status" value="1"/>
</dbReference>
<dbReference type="InterPro" id="IPR010297">
    <property type="entry name" value="DUF900_hydrolase"/>
</dbReference>
<dbReference type="RefSeq" id="WP_107976228.1">
    <property type="nucleotide sequence ID" value="NZ_BMEZ01000013.1"/>
</dbReference>
<dbReference type="Proteomes" id="UP000244069">
    <property type="component" value="Unassembled WGS sequence"/>
</dbReference>
<feature type="chain" id="PRO_5015487112" evidence="1">
    <location>
        <begin position="18"/>
        <end position="340"/>
    </location>
</feature>
<evidence type="ECO:0000313" key="3">
    <source>
        <dbReference type="Proteomes" id="UP000244069"/>
    </source>
</evidence>
<keyword evidence="3" id="KW-1185">Reference proteome</keyword>
<reference evidence="2 3" key="1">
    <citation type="submission" date="2018-04" db="EMBL/GenBank/DDBJ databases">
        <title>Genomic Encyclopedia of Archaeal and Bacterial Type Strains, Phase II (KMG-II): from individual species to whole genera.</title>
        <authorList>
            <person name="Goeker M."/>
        </authorList>
    </citation>
    <scope>NUCLEOTIDE SEQUENCE [LARGE SCALE GENOMIC DNA]</scope>
    <source>
        <strain evidence="2 3">DSM 29329</strain>
    </source>
</reference>
<protein>
    <submittedName>
        <fullName evidence="2">Esterase/lipase superfamily enzyme</fullName>
    </submittedName>
</protein>
<dbReference type="InterPro" id="IPR029058">
    <property type="entry name" value="AB_hydrolase_fold"/>
</dbReference>
<dbReference type="EMBL" id="QBKN01000011">
    <property type="protein sequence ID" value="PTX47796.1"/>
    <property type="molecule type" value="Genomic_DNA"/>
</dbReference>
<dbReference type="SUPFAM" id="SSF53474">
    <property type="entry name" value="alpha/beta-Hydrolases"/>
    <property type="match status" value="1"/>
</dbReference>
<dbReference type="Gene3D" id="3.40.50.1820">
    <property type="entry name" value="alpha/beta hydrolase"/>
    <property type="match status" value="1"/>
</dbReference>
<sequence length="340" mass="36939">MHMMRRLTCLIILVALAGCTPRGTLQYAGILSVPGQSIRPVFVATDRQPAPRGNDPLARQRFGAVRDARLHYARLDVSIPPDHREGRIEWPDKTEADPARHFTVADSELYSDPAPWLAAIDDRQPPGGEDVVLFVPGYNTTHARAVYRTAQIAEDFDAPQPIIAYSWPSAGMPGRYVYDRDSVIFARDGLEQLLGDLTRGGDRTVTIVAHSMGSQLVMETLRQISIAGDRQTLSQVSAVALLSPDIDEDVFLAQARRIDPFPQPFVLMVSARDRVLELAAWLVGRPSRLGSIEDPGRLAGLPVTVVDLTGLGEGGLPGGHSTAFTAPAAIALIRDMAPID</sequence>
<gene>
    <name evidence="2" type="ORF">C8N44_111127</name>
</gene>
<dbReference type="OrthoDB" id="9797755at2"/>
<keyword evidence="1" id="KW-0732">Signal</keyword>
<name>A0A2T6AVM0_9RHOB</name>
<dbReference type="PANTHER" id="PTHR36513">
    <property type="entry name" value="ABC TRANSMEMBRANE TYPE-1 DOMAIN-CONTAINING PROTEIN"/>
    <property type="match status" value="1"/>
</dbReference>
<organism evidence="2 3">
    <name type="scientific">Allosediminivita pacifica</name>
    <dbReference type="NCBI Taxonomy" id="1267769"/>
    <lineage>
        <taxon>Bacteria</taxon>
        <taxon>Pseudomonadati</taxon>
        <taxon>Pseudomonadota</taxon>
        <taxon>Alphaproteobacteria</taxon>
        <taxon>Rhodobacterales</taxon>
        <taxon>Paracoccaceae</taxon>
        <taxon>Allosediminivita</taxon>
    </lineage>
</organism>
<dbReference type="AlphaFoldDB" id="A0A2T6AVM0"/>
<evidence type="ECO:0000256" key="1">
    <source>
        <dbReference type="SAM" id="SignalP"/>
    </source>
</evidence>
<dbReference type="Pfam" id="PF05990">
    <property type="entry name" value="DUF900"/>
    <property type="match status" value="1"/>
</dbReference>
<feature type="signal peptide" evidence="1">
    <location>
        <begin position="1"/>
        <end position="17"/>
    </location>
</feature>
<proteinExistence type="predicted"/>
<dbReference type="PANTHER" id="PTHR36513:SF1">
    <property type="entry name" value="TRANSMEMBRANE PROTEIN"/>
    <property type="match status" value="1"/>
</dbReference>
<evidence type="ECO:0000313" key="2">
    <source>
        <dbReference type="EMBL" id="PTX47796.1"/>
    </source>
</evidence>
<accession>A0A2T6AVM0</accession>